<evidence type="ECO:0000313" key="1">
    <source>
        <dbReference type="EMBL" id="KAI5344994.1"/>
    </source>
</evidence>
<dbReference type="AlphaFoldDB" id="A0AAD4ZGH0"/>
<comment type="caution">
    <text evidence="1">The sequence shown here is derived from an EMBL/GenBank/DDBJ whole genome shotgun (WGS) entry which is preliminary data.</text>
</comment>
<name>A0AAD4ZGH0_PRUDU</name>
<gene>
    <name evidence="1" type="ORF">L3X38_012871</name>
</gene>
<protein>
    <submittedName>
        <fullName evidence="1">Uncharacterized protein</fullName>
    </submittedName>
</protein>
<dbReference type="Proteomes" id="UP001054821">
    <property type="component" value="Chromosome 2"/>
</dbReference>
<accession>A0AAD4ZGH0</accession>
<organism evidence="1 2">
    <name type="scientific">Prunus dulcis</name>
    <name type="common">Almond</name>
    <name type="synonym">Amygdalus dulcis</name>
    <dbReference type="NCBI Taxonomy" id="3755"/>
    <lineage>
        <taxon>Eukaryota</taxon>
        <taxon>Viridiplantae</taxon>
        <taxon>Streptophyta</taxon>
        <taxon>Embryophyta</taxon>
        <taxon>Tracheophyta</taxon>
        <taxon>Spermatophyta</taxon>
        <taxon>Magnoliopsida</taxon>
        <taxon>eudicotyledons</taxon>
        <taxon>Gunneridae</taxon>
        <taxon>Pentapetalae</taxon>
        <taxon>rosids</taxon>
        <taxon>fabids</taxon>
        <taxon>Rosales</taxon>
        <taxon>Rosaceae</taxon>
        <taxon>Amygdaloideae</taxon>
        <taxon>Amygdaleae</taxon>
        <taxon>Prunus</taxon>
    </lineage>
</organism>
<dbReference type="EMBL" id="JAJFAZ020000002">
    <property type="protein sequence ID" value="KAI5344994.1"/>
    <property type="molecule type" value="Genomic_DNA"/>
</dbReference>
<sequence length="78" mass="8735">MASNSNNKSRAQLINNERMRAMEPHEIFHFGMAEPEEHQLMDEDVDYGYGAEANEFSCTETKACASTEGKSPNLGCDF</sequence>
<proteinExistence type="predicted"/>
<evidence type="ECO:0000313" key="2">
    <source>
        <dbReference type="Proteomes" id="UP001054821"/>
    </source>
</evidence>
<keyword evidence="2" id="KW-1185">Reference proteome</keyword>
<reference evidence="1 2" key="1">
    <citation type="journal article" date="2022" name="G3 (Bethesda)">
        <title>Whole-genome sequence and methylome profiling of the almond [Prunus dulcis (Mill.) D.A. Webb] cultivar 'Nonpareil'.</title>
        <authorList>
            <person name="D'Amico-Willman K.M."/>
            <person name="Ouma W.Z."/>
            <person name="Meulia T."/>
            <person name="Sideli G.M."/>
            <person name="Gradziel T.M."/>
            <person name="Fresnedo-Ramirez J."/>
        </authorList>
    </citation>
    <scope>NUCLEOTIDE SEQUENCE [LARGE SCALE GENOMIC DNA]</scope>
    <source>
        <strain evidence="1">Clone GOH B32 T37-40</strain>
    </source>
</reference>